<organism evidence="3 4">
    <name type="scientific">Amorphotheca resinae ATCC 22711</name>
    <dbReference type="NCBI Taxonomy" id="857342"/>
    <lineage>
        <taxon>Eukaryota</taxon>
        <taxon>Fungi</taxon>
        <taxon>Dikarya</taxon>
        <taxon>Ascomycota</taxon>
        <taxon>Pezizomycotina</taxon>
        <taxon>Leotiomycetes</taxon>
        <taxon>Helotiales</taxon>
        <taxon>Amorphothecaceae</taxon>
        <taxon>Amorphotheca</taxon>
    </lineage>
</organism>
<dbReference type="InParanoid" id="A0A2T3B2L2"/>
<sequence>MSSQVKDKNGKDINEGDRVFTRIRGGKHEGEVEEIVTTQEEAEKENVKNPPKVVFRDQRGRKVAHNPETLENLSAQG</sequence>
<proteinExistence type="predicted"/>
<dbReference type="RefSeq" id="XP_024721146.1">
    <property type="nucleotide sequence ID" value="XM_024869248.1"/>
</dbReference>
<evidence type="ECO:0000313" key="3">
    <source>
        <dbReference type="EMBL" id="PSS18794.1"/>
    </source>
</evidence>
<dbReference type="InterPro" id="IPR021331">
    <property type="entry name" value="Hva1_TUDOR"/>
</dbReference>
<reference evidence="3 4" key="1">
    <citation type="journal article" date="2018" name="New Phytol.">
        <title>Comparative genomics and transcriptomics depict ericoid mycorrhizal fungi as versatile saprotrophs and plant mutualists.</title>
        <authorList>
            <person name="Martino E."/>
            <person name="Morin E."/>
            <person name="Grelet G.A."/>
            <person name="Kuo A."/>
            <person name="Kohler A."/>
            <person name="Daghino S."/>
            <person name="Barry K.W."/>
            <person name="Cichocki N."/>
            <person name="Clum A."/>
            <person name="Dockter R.B."/>
            <person name="Hainaut M."/>
            <person name="Kuo R.C."/>
            <person name="LaButti K."/>
            <person name="Lindahl B.D."/>
            <person name="Lindquist E.A."/>
            <person name="Lipzen A."/>
            <person name="Khouja H.R."/>
            <person name="Magnuson J."/>
            <person name="Murat C."/>
            <person name="Ohm R.A."/>
            <person name="Singer S.W."/>
            <person name="Spatafora J.W."/>
            <person name="Wang M."/>
            <person name="Veneault-Fourrey C."/>
            <person name="Henrissat B."/>
            <person name="Grigoriev I.V."/>
            <person name="Martin F.M."/>
            <person name="Perotto S."/>
        </authorList>
    </citation>
    <scope>NUCLEOTIDE SEQUENCE [LARGE SCALE GENOMIC DNA]</scope>
    <source>
        <strain evidence="3 4">ATCC 22711</strain>
    </source>
</reference>
<name>A0A2T3B2L2_AMORE</name>
<feature type="domain" description="Hypervirulence associated protein TUDOR" evidence="2">
    <location>
        <begin position="16"/>
        <end position="70"/>
    </location>
</feature>
<feature type="region of interest" description="Disordered" evidence="1">
    <location>
        <begin position="38"/>
        <end position="77"/>
    </location>
</feature>
<feature type="region of interest" description="Disordered" evidence="1">
    <location>
        <begin position="1"/>
        <end position="26"/>
    </location>
</feature>
<dbReference type="Gene3D" id="2.30.30.1060">
    <property type="match status" value="1"/>
</dbReference>
<dbReference type="STRING" id="857342.A0A2T3B2L2"/>
<dbReference type="Proteomes" id="UP000241818">
    <property type="component" value="Unassembled WGS sequence"/>
</dbReference>
<gene>
    <name evidence="3" type="ORF">M430DRAFT_66787</name>
</gene>
<dbReference type="OrthoDB" id="2138648at2759"/>
<dbReference type="GeneID" id="36577329"/>
<evidence type="ECO:0000259" key="2">
    <source>
        <dbReference type="Pfam" id="PF11160"/>
    </source>
</evidence>
<evidence type="ECO:0000256" key="1">
    <source>
        <dbReference type="SAM" id="MobiDB-lite"/>
    </source>
</evidence>
<accession>A0A2T3B2L2</accession>
<dbReference type="EMBL" id="KZ679011">
    <property type="protein sequence ID" value="PSS18794.1"/>
    <property type="molecule type" value="Genomic_DNA"/>
</dbReference>
<dbReference type="AlphaFoldDB" id="A0A2T3B2L2"/>
<evidence type="ECO:0000313" key="4">
    <source>
        <dbReference type="Proteomes" id="UP000241818"/>
    </source>
</evidence>
<keyword evidence="4" id="KW-1185">Reference proteome</keyword>
<protein>
    <recommendedName>
        <fullName evidence="2">Hypervirulence associated protein TUDOR domain-containing protein</fullName>
    </recommendedName>
</protein>
<dbReference type="Pfam" id="PF11160">
    <property type="entry name" value="Hva1_TUDOR"/>
    <property type="match status" value="1"/>
</dbReference>